<keyword evidence="3" id="KW-1185">Reference proteome</keyword>
<comment type="caution">
    <text evidence="2">The sequence shown here is derived from an EMBL/GenBank/DDBJ whole genome shotgun (WGS) entry which is preliminary data.</text>
</comment>
<accession>A0AAD4E4F3</accession>
<evidence type="ECO:0000313" key="3">
    <source>
        <dbReference type="Proteomes" id="UP001195769"/>
    </source>
</evidence>
<proteinExistence type="predicted"/>
<dbReference type="AlphaFoldDB" id="A0AAD4E4F3"/>
<gene>
    <name evidence="2" type="ORF">F5891DRAFT_1190266</name>
</gene>
<dbReference type="RefSeq" id="XP_041224647.1">
    <property type="nucleotide sequence ID" value="XM_041367268.1"/>
</dbReference>
<name>A0AAD4E4F3_9AGAM</name>
<sequence>MASSQADLVDCSDSVDVHDNVIVMEVDNLLVGWLAYEIKFTPKKPGPMKLIIRLKDAVKLMHVEESTDSEAELLFPSNGRKRARKNKKSPEAQYAENGTFPFLEDTDGDPVQKFEVSRITKSLRSCWAALKQENRAPDTWGKAGNKILDEVAEEMARLHPILALCENGWKVHNTGFDDHETSKWRKVSGSAESGSDASKSRITGDESTTLSESQAKQDTPVLEDITTTPILNLQNGSKSDIGTSEQEQQFNDTQQPPSIEASTPSPQPGPVSLPVPRVSLTQITTHDTSNSPEASSHANMAGTTSQDCLNHSNDTVNTSTGITEGTETTVEVTYGTMTSFPVIKNPLAKLAERKRESTVPNPAVTPCDVPASLSAPMLPPKDMPVPPASAAVESAASAKKFQPGTSKNGRSLCAHQWLKQIAANGSSANFRIYWSGLTKEKQVAYESDALKLVKDNIWNGNTVDIISKISSGTLY</sequence>
<organism evidence="2 3">
    <name type="scientific">Suillus fuscotomentosus</name>
    <dbReference type="NCBI Taxonomy" id="1912939"/>
    <lineage>
        <taxon>Eukaryota</taxon>
        <taxon>Fungi</taxon>
        <taxon>Dikarya</taxon>
        <taxon>Basidiomycota</taxon>
        <taxon>Agaricomycotina</taxon>
        <taxon>Agaricomycetes</taxon>
        <taxon>Agaricomycetidae</taxon>
        <taxon>Boletales</taxon>
        <taxon>Suillineae</taxon>
        <taxon>Suillaceae</taxon>
        <taxon>Suillus</taxon>
    </lineage>
</organism>
<feature type="compositionally biased region" description="Polar residues" evidence="1">
    <location>
        <begin position="225"/>
        <end position="264"/>
    </location>
</feature>
<evidence type="ECO:0000313" key="2">
    <source>
        <dbReference type="EMBL" id="KAG1899071.1"/>
    </source>
</evidence>
<protein>
    <submittedName>
        <fullName evidence="2">Uncharacterized protein</fullName>
    </submittedName>
</protein>
<evidence type="ECO:0000256" key="1">
    <source>
        <dbReference type="SAM" id="MobiDB-lite"/>
    </source>
</evidence>
<dbReference type="EMBL" id="JABBWK010000035">
    <property type="protein sequence ID" value="KAG1899071.1"/>
    <property type="molecule type" value="Genomic_DNA"/>
</dbReference>
<feature type="compositionally biased region" description="Polar residues" evidence="1">
    <location>
        <begin position="279"/>
        <end position="317"/>
    </location>
</feature>
<dbReference type="Proteomes" id="UP001195769">
    <property type="component" value="Unassembled WGS sequence"/>
</dbReference>
<feature type="compositionally biased region" description="Polar residues" evidence="1">
    <location>
        <begin position="205"/>
        <end position="217"/>
    </location>
</feature>
<reference evidence="2" key="1">
    <citation type="journal article" date="2020" name="New Phytol.">
        <title>Comparative genomics reveals dynamic genome evolution in host specialist ectomycorrhizal fungi.</title>
        <authorList>
            <person name="Lofgren L.A."/>
            <person name="Nguyen N.H."/>
            <person name="Vilgalys R."/>
            <person name="Ruytinx J."/>
            <person name="Liao H.L."/>
            <person name="Branco S."/>
            <person name="Kuo A."/>
            <person name="LaButti K."/>
            <person name="Lipzen A."/>
            <person name="Andreopoulos W."/>
            <person name="Pangilinan J."/>
            <person name="Riley R."/>
            <person name="Hundley H."/>
            <person name="Na H."/>
            <person name="Barry K."/>
            <person name="Grigoriev I.V."/>
            <person name="Stajich J.E."/>
            <person name="Kennedy P.G."/>
        </authorList>
    </citation>
    <scope>NUCLEOTIDE SEQUENCE</scope>
    <source>
        <strain evidence="2">FC203</strain>
    </source>
</reference>
<feature type="region of interest" description="Disordered" evidence="1">
    <location>
        <begin position="80"/>
        <end position="101"/>
    </location>
</feature>
<feature type="region of interest" description="Disordered" evidence="1">
    <location>
        <begin position="176"/>
        <end position="321"/>
    </location>
</feature>
<dbReference type="GeneID" id="64661566"/>